<feature type="transmembrane region" description="Helical" evidence="6">
    <location>
        <begin position="12"/>
        <end position="31"/>
    </location>
</feature>
<dbReference type="GO" id="GO:0015341">
    <property type="term" value="F:zinc efflux antiporter activity"/>
    <property type="evidence" value="ECO:0007669"/>
    <property type="project" value="TreeGrafter"/>
</dbReference>
<reference evidence="8" key="1">
    <citation type="submission" date="2021-03" db="EMBL/GenBank/DDBJ databases">
        <title>Proteiniclasticum marinus sp. nov., isolated from tidal flat sediment.</title>
        <authorList>
            <person name="Namirimu T."/>
            <person name="Yang J.-A."/>
            <person name="Yang S.-H."/>
            <person name="Kim Y.-J."/>
            <person name="Kwon K.K."/>
        </authorList>
    </citation>
    <scope>NUCLEOTIDE SEQUENCE</scope>
    <source>
        <strain evidence="8">SCR006</strain>
    </source>
</reference>
<dbReference type="GO" id="GO:0015086">
    <property type="term" value="F:cadmium ion transmembrane transporter activity"/>
    <property type="evidence" value="ECO:0007669"/>
    <property type="project" value="TreeGrafter"/>
</dbReference>
<dbReference type="Pfam" id="PF01545">
    <property type="entry name" value="Cation_efflux"/>
    <property type="match status" value="1"/>
</dbReference>
<keyword evidence="9" id="KW-1185">Reference proteome</keyword>
<evidence type="ECO:0000256" key="4">
    <source>
        <dbReference type="ARBA" id="ARBA00022989"/>
    </source>
</evidence>
<evidence type="ECO:0000256" key="5">
    <source>
        <dbReference type="ARBA" id="ARBA00023136"/>
    </source>
</evidence>
<name>A0A939H4L9_9CLOT</name>
<dbReference type="GO" id="GO:0015093">
    <property type="term" value="F:ferrous iron transmembrane transporter activity"/>
    <property type="evidence" value="ECO:0007669"/>
    <property type="project" value="TreeGrafter"/>
</dbReference>
<feature type="transmembrane region" description="Helical" evidence="6">
    <location>
        <begin position="37"/>
        <end position="58"/>
    </location>
</feature>
<evidence type="ECO:0000256" key="2">
    <source>
        <dbReference type="ARBA" id="ARBA00022448"/>
    </source>
</evidence>
<evidence type="ECO:0000256" key="1">
    <source>
        <dbReference type="ARBA" id="ARBA00004141"/>
    </source>
</evidence>
<feature type="domain" description="Cation efflux protein transmembrane" evidence="7">
    <location>
        <begin position="12"/>
        <end position="210"/>
    </location>
</feature>
<evidence type="ECO:0000256" key="3">
    <source>
        <dbReference type="ARBA" id="ARBA00022692"/>
    </source>
</evidence>
<dbReference type="AlphaFoldDB" id="A0A939H4L9"/>
<accession>A0A939H4L9</accession>
<feature type="transmembrane region" description="Helical" evidence="6">
    <location>
        <begin position="152"/>
        <end position="172"/>
    </location>
</feature>
<dbReference type="Gene3D" id="1.20.1510.10">
    <property type="entry name" value="Cation efflux protein transmembrane domain"/>
    <property type="match status" value="1"/>
</dbReference>
<evidence type="ECO:0000259" key="7">
    <source>
        <dbReference type="Pfam" id="PF01545"/>
    </source>
</evidence>
<evidence type="ECO:0000256" key="6">
    <source>
        <dbReference type="SAM" id="Phobius"/>
    </source>
</evidence>
<feature type="transmembrane region" description="Helical" evidence="6">
    <location>
        <begin position="115"/>
        <end position="131"/>
    </location>
</feature>
<dbReference type="PANTHER" id="PTHR43840:SF15">
    <property type="entry name" value="MITOCHONDRIAL METAL TRANSPORTER 1-RELATED"/>
    <property type="match status" value="1"/>
</dbReference>
<proteinExistence type="predicted"/>
<dbReference type="GO" id="GO:0006882">
    <property type="term" value="P:intracellular zinc ion homeostasis"/>
    <property type="evidence" value="ECO:0007669"/>
    <property type="project" value="TreeGrafter"/>
</dbReference>
<evidence type="ECO:0000313" key="8">
    <source>
        <dbReference type="EMBL" id="MBO1264122.1"/>
    </source>
</evidence>
<keyword evidence="2" id="KW-0813">Transport</keyword>
<protein>
    <submittedName>
        <fullName evidence="8">Cation transporter</fullName>
    </submittedName>
</protein>
<keyword evidence="3 6" id="KW-0812">Transmembrane</keyword>
<keyword evidence="4 6" id="KW-1133">Transmembrane helix</keyword>
<dbReference type="EMBL" id="JAFNJU010000002">
    <property type="protein sequence ID" value="MBO1264122.1"/>
    <property type="molecule type" value="Genomic_DNA"/>
</dbReference>
<dbReference type="RefSeq" id="WP_207598640.1">
    <property type="nucleotide sequence ID" value="NZ_JAFNJU010000002.1"/>
</dbReference>
<dbReference type="SUPFAM" id="SSF161111">
    <property type="entry name" value="Cation efflux protein transmembrane domain-like"/>
    <property type="match status" value="1"/>
</dbReference>
<dbReference type="InterPro" id="IPR050291">
    <property type="entry name" value="CDF_Transporter"/>
</dbReference>
<feature type="transmembrane region" description="Helical" evidence="6">
    <location>
        <begin position="184"/>
        <end position="205"/>
    </location>
</feature>
<evidence type="ECO:0000313" key="9">
    <source>
        <dbReference type="Proteomes" id="UP000664218"/>
    </source>
</evidence>
<dbReference type="Proteomes" id="UP000664218">
    <property type="component" value="Unassembled WGS sequence"/>
</dbReference>
<dbReference type="InterPro" id="IPR027469">
    <property type="entry name" value="Cation_efflux_TMD_sf"/>
</dbReference>
<feature type="transmembrane region" description="Helical" evidence="6">
    <location>
        <begin position="79"/>
        <end position="103"/>
    </location>
</feature>
<dbReference type="PANTHER" id="PTHR43840">
    <property type="entry name" value="MITOCHONDRIAL METAL TRANSPORTER 1-RELATED"/>
    <property type="match status" value="1"/>
</dbReference>
<gene>
    <name evidence="8" type="ORF">J3A84_03560</name>
</gene>
<sequence>MSTLKIEKKLLIHSVILSIAFSIVGVSAGLLAKSQMIMFDGLYSLVSVILSYLSLASARFMAQSDWKKFPFGKSIVEPLVVIVKYSAILLILSVSVINATYTIFQGGITVDTDTALLYSLFSSLACLLMYLHLKRKSKKHSSMLLTAESSQWLFDTYASFGVLITFALVFFMERYQVLTGLLPYIDPLIVILMAASFAKVPFVSIKMALRDVLGMSPEGELANRLSDLITEIEEKYRMKESFLRVTKRRKLLRMEIDFIVDEHSLVQTIKEQDKIREELERRLTPIKTDKWITVSFTSNRKWAV</sequence>
<comment type="subcellular location">
    <subcellularLocation>
        <location evidence="1">Membrane</location>
        <topology evidence="1">Multi-pass membrane protein</topology>
    </subcellularLocation>
</comment>
<comment type="caution">
    <text evidence="8">The sequence shown here is derived from an EMBL/GenBank/DDBJ whole genome shotgun (WGS) entry which is preliminary data.</text>
</comment>
<organism evidence="8 9">
    <name type="scientific">Proteiniclasticum aestuarii</name>
    <dbReference type="NCBI Taxonomy" id="2817862"/>
    <lineage>
        <taxon>Bacteria</taxon>
        <taxon>Bacillati</taxon>
        <taxon>Bacillota</taxon>
        <taxon>Clostridia</taxon>
        <taxon>Eubacteriales</taxon>
        <taxon>Clostridiaceae</taxon>
        <taxon>Proteiniclasticum</taxon>
    </lineage>
</organism>
<keyword evidence="5 6" id="KW-0472">Membrane</keyword>
<dbReference type="InterPro" id="IPR058533">
    <property type="entry name" value="Cation_efflux_TM"/>
</dbReference>
<dbReference type="GO" id="GO:0005886">
    <property type="term" value="C:plasma membrane"/>
    <property type="evidence" value="ECO:0007669"/>
    <property type="project" value="TreeGrafter"/>
</dbReference>